<sequence>MEKSNATIYGCHSARASTQRILRDVWNSGNVVGENNQKRKIGPFRAVMNAGDLLSRPNYSCGGPNPLQSLSMRFDSLVRRDNTRNACDTTGVPASSCNVKFVYDSSSFTRFVKETAVNKTYKK</sequence>
<dbReference type="AlphaFoldDB" id="A0A6C0LTX1"/>
<accession>A0A6C0LTX1</accession>
<proteinExistence type="predicted"/>
<reference evidence="1" key="1">
    <citation type="journal article" date="2020" name="Nature">
        <title>Giant virus diversity and host interactions through global metagenomics.</title>
        <authorList>
            <person name="Schulz F."/>
            <person name="Roux S."/>
            <person name="Paez-Espino D."/>
            <person name="Jungbluth S."/>
            <person name="Walsh D.A."/>
            <person name="Denef V.J."/>
            <person name="McMahon K.D."/>
            <person name="Konstantinidis K.T."/>
            <person name="Eloe-Fadrosh E.A."/>
            <person name="Kyrpides N.C."/>
            <person name="Woyke T."/>
        </authorList>
    </citation>
    <scope>NUCLEOTIDE SEQUENCE</scope>
    <source>
        <strain evidence="1">GVMAG-S-1016713-123</strain>
    </source>
</reference>
<name>A0A6C0LTX1_9ZZZZ</name>
<dbReference type="EMBL" id="MN740567">
    <property type="protein sequence ID" value="QHU34057.1"/>
    <property type="molecule type" value="Genomic_DNA"/>
</dbReference>
<evidence type="ECO:0000313" key="1">
    <source>
        <dbReference type="EMBL" id="QHU34057.1"/>
    </source>
</evidence>
<organism evidence="1">
    <name type="scientific">viral metagenome</name>
    <dbReference type="NCBI Taxonomy" id="1070528"/>
    <lineage>
        <taxon>unclassified sequences</taxon>
        <taxon>metagenomes</taxon>
        <taxon>organismal metagenomes</taxon>
    </lineage>
</organism>
<protein>
    <submittedName>
        <fullName evidence="1">Uncharacterized protein</fullName>
    </submittedName>
</protein>